<keyword evidence="2" id="KW-1185">Reference proteome</keyword>
<accession>A0AA35JXF2</accession>
<dbReference type="Proteomes" id="UP001178461">
    <property type="component" value="Chromosome 2"/>
</dbReference>
<proteinExistence type="predicted"/>
<evidence type="ECO:0000313" key="2">
    <source>
        <dbReference type="Proteomes" id="UP001178461"/>
    </source>
</evidence>
<sequence>MNNLHIACPFLTAAEGQAPAGRSPGGARRQRARRCISRLPAGAGRALGMRTFKVTLPFGLLDDASARGMGVSVWLPAEVTSSQAPRVM</sequence>
<reference evidence="1" key="1">
    <citation type="submission" date="2022-12" db="EMBL/GenBank/DDBJ databases">
        <authorList>
            <person name="Alioto T."/>
            <person name="Alioto T."/>
            <person name="Gomez Garrido J."/>
        </authorList>
    </citation>
    <scope>NUCLEOTIDE SEQUENCE</scope>
</reference>
<name>A0AA35JXF2_9SAUR</name>
<organism evidence="1 2">
    <name type="scientific">Podarcis lilfordi</name>
    <name type="common">Lilford's wall lizard</name>
    <dbReference type="NCBI Taxonomy" id="74358"/>
    <lineage>
        <taxon>Eukaryota</taxon>
        <taxon>Metazoa</taxon>
        <taxon>Chordata</taxon>
        <taxon>Craniata</taxon>
        <taxon>Vertebrata</taxon>
        <taxon>Euteleostomi</taxon>
        <taxon>Lepidosauria</taxon>
        <taxon>Squamata</taxon>
        <taxon>Bifurcata</taxon>
        <taxon>Unidentata</taxon>
        <taxon>Episquamata</taxon>
        <taxon>Laterata</taxon>
        <taxon>Lacertibaenia</taxon>
        <taxon>Lacertidae</taxon>
        <taxon>Podarcis</taxon>
    </lineage>
</organism>
<dbReference type="EMBL" id="OX395127">
    <property type="protein sequence ID" value="CAI5766498.1"/>
    <property type="molecule type" value="Genomic_DNA"/>
</dbReference>
<protein>
    <submittedName>
        <fullName evidence="1">Uncharacterized protein</fullName>
    </submittedName>
</protein>
<dbReference type="AlphaFoldDB" id="A0AA35JXF2"/>
<evidence type="ECO:0000313" key="1">
    <source>
        <dbReference type="EMBL" id="CAI5766498.1"/>
    </source>
</evidence>
<gene>
    <name evidence="1" type="ORF">PODLI_1B015624</name>
</gene>